<gene>
    <name evidence="1" type="ordered locus">PH1508</name>
</gene>
<accession>O59177</accession>
<reference evidence="1 2" key="1">
    <citation type="journal article" date="1998" name="DNA Res.">
        <title>Complete sequence and gene organization of the genome of a hyper-thermophilic archaebacterium, Pyrococcus horikoshii OT3.</title>
        <authorList>
            <person name="Kawarabayasi Y."/>
            <person name="Sawada M."/>
            <person name="Horikawa H."/>
            <person name="Haikawa Y."/>
            <person name="Hino Y."/>
            <person name="Yamamoto S."/>
            <person name="Sekine M."/>
            <person name="Baba S."/>
            <person name="Kosugi H."/>
            <person name="Hosoyama A."/>
            <person name="Nagai Y."/>
            <person name="Sakai M."/>
            <person name="Ogura K."/>
            <person name="Otuka R."/>
            <person name="Nakazawa H."/>
            <person name="Takamiya M."/>
            <person name="Ohfuku Y."/>
            <person name="Funahashi T."/>
            <person name="Tanaka T."/>
            <person name="Kudoh Y."/>
            <person name="Yamazaki J."/>
            <person name="Kushida N."/>
            <person name="Oguchi A."/>
            <person name="Aoki K."/>
            <person name="Nakamura Y."/>
            <person name="Robb T.F."/>
            <person name="Horikoshi K."/>
            <person name="Masuchi Y."/>
            <person name="Shizuya H."/>
            <person name="Kikuchi H."/>
        </authorList>
    </citation>
    <scope>NUCLEOTIDE SEQUENCE [LARGE SCALE GENOMIC DNA]</scope>
    <source>
        <strain evidence="2">ATCC 700860 / DSM 12428 / JCM 9974 / NBRC 100139 / OT-3</strain>
    </source>
</reference>
<dbReference type="PIR" id="H71026">
    <property type="entry name" value="H71026"/>
</dbReference>
<sequence length="108" mass="11560">MLLSLNALSLASSQRRDLAIFFGYFFLSSMKSSCIIFSGQKLGLSQSSGNTFSLIFLSTSPLGNFLCIRGIGGSTLTYASILGSYSSLFTSSNIKKRDAGVEPFISSM</sequence>
<name>O59177_PYRHO</name>
<dbReference type="KEGG" id="pho:PH1508"/>
<organism evidence="1 2">
    <name type="scientific">Pyrococcus horikoshii (strain ATCC 700860 / DSM 12428 / JCM 9974 / NBRC 100139 / OT-3)</name>
    <dbReference type="NCBI Taxonomy" id="70601"/>
    <lineage>
        <taxon>Archaea</taxon>
        <taxon>Methanobacteriati</taxon>
        <taxon>Methanobacteriota</taxon>
        <taxon>Thermococci</taxon>
        <taxon>Thermococcales</taxon>
        <taxon>Thermococcaceae</taxon>
        <taxon>Pyrococcus</taxon>
    </lineage>
</organism>
<proteinExistence type="predicted"/>
<evidence type="ECO:0000313" key="1">
    <source>
        <dbReference type="EMBL" id="BAA30616.1"/>
    </source>
</evidence>
<dbReference type="EMBL" id="BA000001">
    <property type="protein sequence ID" value="BAA30616.1"/>
    <property type="molecule type" value="Genomic_DNA"/>
</dbReference>
<evidence type="ECO:0000313" key="2">
    <source>
        <dbReference type="Proteomes" id="UP000000752"/>
    </source>
</evidence>
<dbReference type="AlphaFoldDB" id="O59177"/>
<dbReference type="Proteomes" id="UP000000752">
    <property type="component" value="Chromosome"/>
</dbReference>
<protein>
    <submittedName>
        <fullName evidence="1">Uncharacterized protein</fullName>
    </submittedName>
</protein>
<keyword evidence="2" id="KW-1185">Reference proteome</keyword>
<dbReference type="EnsemblBacteria" id="BAA30616">
    <property type="protein sequence ID" value="BAA30616"/>
    <property type="gene ID" value="BAA30616"/>
</dbReference>